<protein>
    <submittedName>
        <fullName evidence="2">Uncharacterized protein</fullName>
    </submittedName>
</protein>
<name>A0A4R0K540_9ACTN</name>
<keyword evidence="1" id="KW-1133">Transmembrane helix</keyword>
<gene>
    <name evidence="2" type="ORF">E0H73_36925</name>
</gene>
<dbReference type="Proteomes" id="UP000291144">
    <property type="component" value="Unassembled WGS sequence"/>
</dbReference>
<feature type="transmembrane region" description="Helical" evidence="1">
    <location>
        <begin position="75"/>
        <end position="98"/>
    </location>
</feature>
<dbReference type="EMBL" id="SJKB01000016">
    <property type="protein sequence ID" value="TCC55171.1"/>
    <property type="molecule type" value="Genomic_DNA"/>
</dbReference>
<accession>A0A4R0K540</accession>
<keyword evidence="3" id="KW-1185">Reference proteome</keyword>
<proteinExistence type="predicted"/>
<dbReference type="AlphaFoldDB" id="A0A4R0K540"/>
<evidence type="ECO:0000313" key="2">
    <source>
        <dbReference type="EMBL" id="TCC55171.1"/>
    </source>
</evidence>
<evidence type="ECO:0000256" key="1">
    <source>
        <dbReference type="SAM" id="Phobius"/>
    </source>
</evidence>
<dbReference type="OrthoDB" id="4338017at2"/>
<feature type="transmembrane region" description="Helical" evidence="1">
    <location>
        <begin position="168"/>
        <end position="188"/>
    </location>
</feature>
<evidence type="ECO:0000313" key="3">
    <source>
        <dbReference type="Proteomes" id="UP000291144"/>
    </source>
</evidence>
<organism evidence="2 3">
    <name type="scientific">Kribbella pittospori</name>
    <dbReference type="NCBI Taxonomy" id="722689"/>
    <lineage>
        <taxon>Bacteria</taxon>
        <taxon>Bacillati</taxon>
        <taxon>Actinomycetota</taxon>
        <taxon>Actinomycetes</taxon>
        <taxon>Propionibacteriales</taxon>
        <taxon>Kribbellaceae</taxon>
        <taxon>Kribbella</taxon>
    </lineage>
</organism>
<keyword evidence="1" id="KW-0812">Transmembrane</keyword>
<sequence length="191" mass="20826">MTDTQTTGGLPANRPLSGHRSRRLLRSIGYDALLVPTGVLTMADAVMGEKDKAYGRWSKLARLQQQERRPGTVSIFGHGFMSSVLGLLGWFLGLLWVMSVVRGPFYGFVEDGPFGPGTWGGPTKAGAWAVHAAVAVPIILALPFVLHGIAMLHLTLIRRLYGLRTGRWVLPATITVCAGGLLFFWAWIEQL</sequence>
<feature type="transmembrane region" description="Helical" evidence="1">
    <location>
        <begin position="128"/>
        <end position="156"/>
    </location>
</feature>
<comment type="caution">
    <text evidence="2">The sequence shown here is derived from an EMBL/GenBank/DDBJ whole genome shotgun (WGS) entry which is preliminary data.</text>
</comment>
<reference evidence="2 3" key="1">
    <citation type="submission" date="2019-02" db="EMBL/GenBank/DDBJ databases">
        <title>Kribbella capetownensis sp. nov. and Kribbella speibonae sp. nov., isolated from soil.</title>
        <authorList>
            <person name="Curtis S.M."/>
            <person name="Norton I."/>
            <person name="Everest G.J."/>
            <person name="Meyers P.R."/>
        </authorList>
    </citation>
    <scope>NUCLEOTIDE SEQUENCE [LARGE SCALE GENOMIC DNA]</scope>
    <source>
        <strain evidence="2 3">NRRL B-24813</strain>
    </source>
</reference>
<keyword evidence="1" id="KW-0472">Membrane</keyword>
<dbReference type="RefSeq" id="WP_131364408.1">
    <property type="nucleotide sequence ID" value="NZ_SJKB01000016.1"/>
</dbReference>